<dbReference type="GO" id="GO:0008233">
    <property type="term" value="F:peptidase activity"/>
    <property type="evidence" value="ECO:0007669"/>
    <property type="project" value="UniProtKB-KW"/>
</dbReference>
<dbReference type="CDD" id="cd12952">
    <property type="entry name" value="MMP_ACEL2062"/>
    <property type="match status" value="1"/>
</dbReference>
<dbReference type="Pfam" id="PF06262">
    <property type="entry name" value="Zincin_1"/>
    <property type="match status" value="1"/>
</dbReference>
<dbReference type="EMBL" id="PVTQ01000002">
    <property type="protein sequence ID" value="PRY92358.1"/>
    <property type="molecule type" value="Genomic_DNA"/>
</dbReference>
<keyword evidence="1" id="KW-0645">Protease</keyword>
<dbReference type="Gene3D" id="3.30.2010.20">
    <property type="match status" value="1"/>
</dbReference>
<evidence type="ECO:0000313" key="1">
    <source>
        <dbReference type="EMBL" id="PRY92358.1"/>
    </source>
</evidence>
<dbReference type="SUPFAM" id="SSF55486">
    <property type="entry name" value="Metalloproteases ('zincins'), catalytic domain"/>
    <property type="match status" value="1"/>
</dbReference>
<dbReference type="GO" id="GO:0006508">
    <property type="term" value="P:proteolysis"/>
    <property type="evidence" value="ECO:0007669"/>
    <property type="project" value="UniProtKB-KW"/>
</dbReference>
<sequence>MSLMTEPVRSPEIEKIAQRTLERLPAAFQAAAREITLLVMEHAPRDVLADFGMSDPLELTGLYSGVPLTERSFDGGPYGPAEIHLYRAAIEAELLDRRNVSLEELVAHITVHEMAHHLGWSDDDIAAIDPWWE</sequence>
<keyword evidence="2" id="KW-1185">Reference proteome</keyword>
<evidence type="ECO:0000313" key="2">
    <source>
        <dbReference type="Proteomes" id="UP000238392"/>
    </source>
</evidence>
<comment type="caution">
    <text evidence="1">The sequence shown here is derived from an EMBL/GenBank/DDBJ whole genome shotgun (WGS) entry which is preliminary data.</text>
</comment>
<dbReference type="Proteomes" id="UP000238392">
    <property type="component" value="Unassembled WGS sequence"/>
</dbReference>
<gene>
    <name evidence="1" type="ORF">CLV74_102273</name>
</gene>
<dbReference type="RefSeq" id="WP_245888451.1">
    <property type="nucleotide sequence ID" value="NZ_PVTQ01000002.1"/>
</dbReference>
<dbReference type="InterPro" id="IPR010428">
    <property type="entry name" value="Zincin_1"/>
</dbReference>
<organism evidence="1 2">
    <name type="scientific">Donghicola tyrosinivorans</name>
    <dbReference type="NCBI Taxonomy" id="1652492"/>
    <lineage>
        <taxon>Bacteria</taxon>
        <taxon>Pseudomonadati</taxon>
        <taxon>Pseudomonadota</taxon>
        <taxon>Alphaproteobacteria</taxon>
        <taxon>Rhodobacterales</taxon>
        <taxon>Roseobacteraceae</taxon>
        <taxon>Donghicola</taxon>
    </lineage>
</organism>
<reference evidence="1 2" key="1">
    <citation type="submission" date="2018-03" db="EMBL/GenBank/DDBJ databases">
        <title>Genomic Encyclopedia of Archaeal and Bacterial Type Strains, Phase II (KMG-II): from individual species to whole genera.</title>
        <authorList>
            <person name="Goeker M."/>
        </authorList>
    </citation>
    <scope>NUCLEOTIDE SEQUENCE [LARGE SCALE GENOMIC DNA]</scope>
    <source>
        <strain evidence="1 2">DSM 100212</strain>
    </source>
</reference>
<keyword evidence="1" id="KW-0378">Hydrolase</keyword>
<accession>A0A2T0X087</accession>
<protein>
    <submittedName>
        <fullName evidence="1">Putative Zn-dependent protease with MMP-like domain</fullName>
    </submittedName>
</protein>
<dbReference type="AlphaFoldDB" id="A0A2T0X087"/>
<proteinExistence type="predicted"/>
<dbReference type="InterPro" id="IPR038555">
    <property type="entry name" value="Zincin_1_sf"/>
</dbReference>
<name>A0A2T0X087_9RHOB</name>